<accession>A0AAD9GF22</accession>
<dbReference type="Proteomes" id="UP001259832">
    <property type="component" value="Unassembled WGS sequence"/>
</dbReference>
<reference evidence="1" key="1">
    <citation type="submission" date="2023-08" db="EMBL/GenBank/DDBJ databases">
        <title>Reference Genome Resource for the Citrus Pathogen Phytophthora citrophthora.</title>
        <authorList>
            <person name="Moller H."/>
            <person name="Coetzee B."/>
            <person name="Rose L.J."/>
            <person name="Van Niekerk J.M."/>
        </authorList>
    </citation>
    <scope>NUCLEOTIDE SEQUENCE</scope>
    <source>
        <strain evidence="1">STE-U-9442</strain>
    </source>
</reference>
<gene>
    <name evidence="1" type="ORF">P3T76_009933</name>
</gene>
<comment type="caution">
    <text evidence="1">The sequence shown here is derived from an EMBL/GenBank/DDBJ whole genome shotgun (WGS) entry which is preliminary data.</text>
</comment>
<proteinExistence type="predicted"/>
<sequence>MELFHASILNDPSGTRLAATMDRFGYYLATNDGKKGKLARNTAMSYYRNVKLWLFDEFPRFRVSMEMILLKQGRTLDNPCLKRERGGLVNKALPCTKQDLGSLIRYVYSTARASSLTTRTPL</sequence>
<evidence type="ECO:0000313" key="1">
    <source>
        <dbReference type="EMBL" id="KAK1937155.1"/>
    </source>
</evidence>
<dbReference type="AlphaFoldDB" id="A0AAD9GF22"/>
<dbReference type="EMBL" id="JASMQC010000020">
    <property type="protein sequence ID" value="KAK1937155.1"/>
    <property type="molecule type" value="Genomic_DNA"/>
</dbReference>
<organism evidence="1 2">
    <name type="scientific">Phytophthora citrophthora</name>
    <dbReference type="NCBI Taxonomy" id="4793"/>
    <lineage>
        <taxon>Eukaryota</taxon>
        <taxon>Sar</taxon>
        <taxon>Stramenopiles</taxon>
        <taxon>Oomycota</taxon>
        <taxon>Peronosporomycetes</taxon>
        <taxon>Peronosporales</taxon>
        <taxon>Peronosporaceae</taxon>
        <taxon>Phytophthora</taxon>
    </lineage>
</organism>
<evidence type="ECO:0000313" key="2">
    <source>
        <dbReference type="Proteomes" id="UP001259832"/>
    </source>
</evidence>
<keyword evidence="2" id="KW-1185">Reference proteome</keyword>
<protein>
    <submittedName>
        <fullName evidence="1">Uncharacterized protein</fullName>
    </submittedName>
</protein>
<name>A0AAD9GF22_9STRA</name>